<dbReference type="AlphaFoldDB" id="A0A816U7T3"/>
<evidence type="ECO:0000313" key="1">
    <source>
        <dbReference type="EMBL" id="CAF2104594.1"/>
    </source>
</evidence>
<accession>A0A816U7T3</accession>
<dbReference type="Proteomes" id="UP000663856">
    <property type="component" value="Unassembled WGS sequence"/>
</dbReference>
<dbReference type="Gene3D" id="2.60.40.1760">
    <property type="entry name" value="glycosyl hydrolase (family 31)"/>
    <property type="match status" value="1"/>
</dbReference>
<gene>
    <name evidence="1" type="ORF">WKI299_LOCUS21006</name>
</gene>
<organism evidence="1 2">
    <name type="scientific">Rotaria magnacalcarata</name>
    <dbReference type="NCBI Taxonomy" id="392030"/>
    <lineage>
        <taxon>Eukaryota</taxon>
        <taxon>Metazoa</taxon>
        <taxon>Spiralia</taxon>
        <taxon>Gnathifera</taxon>
        <taxon>Rotifera</taxon>
        <taxon>Eurotatoria</taxon>
        <taxon>Bdelloidea</taxon>
        <taxon>Philodinida</taxon>
        <taxon>Philodinidae</taxon>
        <taxon>Rotaria</taxon>
    </lineage>
</organism>
<protein>
    <submittedName>
        <fullName evidence="1">Uncharacterized protein</fullName>
    </submittedName>
</protein>
<name>A0A816U7T3_9BILA</name>
<comment type="caution">
    <text evidence="1">The sequence shown here is derived from an EMBL/GenBank/DDBJ whole genome shotgun (WGS) entry which is preliminary data.</text>
</comment>
<proteinExistence type="predicted"/>
<dbReference type="EMBL" id="CAJNRF010008787">
    <property type="protein sequence ID" value="CAF2104594.1"/>
    <property type="molecule type" value="Genomic_DNA"/>
</dbReference>
<reference evidence="1" key="1">
    <citation type="submission" date="2021-02" db="EMBL/GenBank/DDBJ databases">
        <authorList>
            <person name="Nowell W R."/>
        </authorList>
    </citation>
    <scope>NUCLEOTIDE SEQUENCE</scope>
</reference>
<evidence type="ECO:0000313" key="2">
    <source>
        <dbReference type="Proteomes" id="UP000663856"/>
    </source>
</evidence>
<sequence length="75" mass="8532">MYESTKNSFEVPLEVPAVKTKVNITDYEVSLSHTPFAILVKRKSTGVTISFLYGLGEHQQSLLIDITNKWKQLTF</sequence>